<feature type="domain" description="Reverse transcriptase" evidence="1">
    <location>
        <begin position="68"/>
        <end position="175"/>
    </location>
</feature>
<dbReference type="InterPro" id="IPR043128">
    <property type="entry name" value="Rev_trsase/Diguanyl_cyclase"/>
</dbReference>
<dbReference type="AlphaFoldDB" id="A0AAF0QHZ5"/>
<dbReference type="PANTHER" id="PTHR24559:SF444">
    <property type="entry name" value="REVERSE TRANSCRIPTASE DOMAIN-CONTAINING PROTEIN"/>
    <property type="match status" value="1"/>
</dbReference>
<organism evidence="2 3">
    <name type="scientific">Solanum verrucosum</name>
    <dbReference type="NCBI Taxonomy" id="315347"/>
    <lineage>
        <taxon>Eukaryota</taxon>
        <taxon>Viridiplantae</taxon>
        <taxon>Streptophyta</taxon>
        <taxon>Embryophyta</taxon>
        <taxon>Tracheophyta</taxon>
        <taxon>Spermatophyta</taxon>
        <taxon>Magnoliopsida</taxon>
        <taxon>eudicotyledons</taxon>
        <taxon>Gunneridae</taxon>
        <taxon>Pentapetalae</taxon>
        <taxon>asterids</taxon>
        <taxon>lamiids</taxon>
        <taxon>Solanales</taxon>
        <taxon>Solanaceae</taxon>
        <taxon>Solanoideae</taxon>
        <taxon>Solaneae</taxon>
        <taxon>Solanum</taxon>
    </lineage>
</organism>
<dbReference type="CDD" id="cd01647">
    <property type="entry name" value="RT_LTR"/>
    <property type="match status" value="1"/>
</dbReference>
<proteinExistence type="predicted"/>
<dbReference type="Gene3D" id="3.10.10.10">
    <property type="entry name" value="HIV Type 1 Reverse Transcriptase, subunit A, domain 1"/>
    <property type="match status" value="1"/>
</dbReference>
<dbReference type="Gene3D" id="3.30.70.270">
    <property type="match status" value="1"/>
</dbReference>
<dbReference type="PANTHER" id="PTHR24559">
    <property type="entry name" value="TRANSPOSON TY3-I GAG-POL POLYPROTEIN"/>
    <property type="match status" value="1"/>
</dbReference>
<evidence type="ECO:0000313" key="3">
    <source>
        <dbReference type="Proteomes" id="UP001234989"/>
    </source>
</evidence>
<accession>A0AAF0QHZ5</accession>
<dbReference type="InterPro" id="IPR000477">
    <property type="entry name" value="RT_dom"/>
</dbReference>
<gene>
    <name evidence="2" type="ORF">MTR67_017459</name>
</gene>
<name>A0AAF0QHZ5_SOLVR</name>
<dbReference type="InterPro" id="IPR043502">
    <property type="entry name" value="DNA/RNA_pol_sf"/>
</dbReference>
<dbReference type="Proteomes" id="UP001234989">
    <property type="component" value="Chromosome 4"/>
</dbReference>
<reference evidence="2" key="1">
    <citation type="submission" date="2023-08" db="EMBL/GenBank/DDBJ databases">
        <title>A de novo genome assembly of Solanum verrucosum Schlechtendal, a Mexican diploid species geographically isolated from the other diploid A-genome species in potato relatives.</title>
        <authorList>
            <person name="Hosaka K."/>
        </authorList>
    </citation>
    <scope>NUCLEOTIDE SEQUENCE</scope>
    <source>
        <tissue evidence="2">Young leaves</tissue>
    </source>
</reference>
<protein>
    <recommendedName>
        <fullName evidence="1">Reverse transcriptase domain-containing protein</fullName>
    </recommendedName>
</protein>
<dbReference type="SUPFAM" id="SSF56672">
    <property type="entry name" value="DNA/RNA polymerases"/>
    <property type="match status" value="1"/>
</dbReference>
<evidence type="ECO:0000313" key="2">
    <source>
        <dbReference type="EMBL" id="WMV24074.1"/>
    </source>
</evidence>
<dbReference type="EMBL" id="CP133615">
    <property type="protein sequence ID" value="WMV24074.1"/>
    <property type="molecule type" value="Genomic_DNA"/>
</dbReference>
<keyword evidence="3" id="KW-1185">Reference proteome</keyword>
<dbReference type="InterPro" id="IPR053134">
    <property type="entry name" value="RNA-dir_DNA_polymerase"/>
</dbReference>
<evidence type="ECO:0000259" key="1">
    <source>
        <dbReference type="Pfam" id="PF00078"/>
    </source>
</evidence>
<dbReference type="Pfam" id="PF00078">
    <property type="entry name" value="RVT_1"/>
    <property type="match status" value="1"/>
</dbReference>
<sequence length="184" mass="21715">MFELLSSTKIRRLTLTLKKVMEMDLWCLLAQDVVQEGSPDIMTGLDMLDFDVILGIDWLDACYSSIDYRTRLVIFRVLNKHIMSLQLNKVNINIKYLISRIDDLFDQLEESSYLSKIDLRSGYYELRVKESDILKMDFQTRYGYYEFLVMSFGLTNAQTTFMDLMNKVFKQYLDTFVIVVINDI</sequence>